<keyword evidence="11 14" id="KW-0274">FAD</keyword>
<comment type="catalytic activity">
    <reaction evidence="15">
        <text>a long chain fatty alcohol + a 1-acylglycerone 3-phosphate = a 1-O-alkylglycerone 3-phosphate + a long-chain fatty acid + H(+)</text>
        <dbReference type="Rhea" id="RHEA:36171"/>
        <dbReference type="ChEBI" id="CHEBI:15378"/>
        <dbReference type="ChEBI" id="CHEBI:17135"/>
        <dbReference type="ChEBI" id="CHEBI:57534"/>
        <dbReference type="ChEBI" id="CHEBI:57560"/>
        <dbReference type="ChEBI" id="CHEBI:73315"/>
        <dbReference type="EC" id="2.5.1.26"/>
    </reaction>
</comment>
<dbReference type="PROSITE" id="PS51387">
    <property type="entry name" value="FAD_PCMH"/>
    <property type="match status" value="1"/>
</dbReference>
<accession>A0A8K0P9Y3</accession>
<proteinExistence type="inferred from homology"/>
<dbReference type="Gene3D" id="3.30.43.10">
    <property type="entry name" value="Uridine Diphospho-n-acetylenolpyruvylglucosamine Reductase, domain 2"/>
    <property type="match status" value="1"/>
</dbReference>
<dbReference type="FunFam" id="3.30.43.10:FF:000003">
    <property type="entry name" value="Alkylglycerone-phosphate synthase"/>
    <property type="match status" value="1"/>
</dbReference>
<evidence type="ECO:0000256" key="15">
    <source>
        <dbReference type="RuleBase" id="RU363113"/>
    </source>
</evidence>
<protein>
    <recommendedName>
        <fullName evidence="7 15">Alkylglycerone-phosphate synthase</fullName>
        <shortName evidence="15">Alkyl-DHAP synthase</shortName>
        <ecNumber evidence="7 15">2.5.1.26</ecNumber>
    </recommendedName>
</protein>
<evidence type="ECO:0000259" key="16">
    <source>
        <dbReference type="PROSITE" id="PS51387"/>
    </source>
</evidence>
<dbReference type="OrthoDB" id="7786253at2759"/>
<comment type="cofactor">
    <cofactor evidence="1 14 15">
        <name>FAD</name>
        <dbReference type="ChEBI" id="CHEBI:57692"/>
    </cofactor>
</comment>
<organism evidence="17 18">
    <name type="scientific">Ladona fulva</name>
    <name type="common">Scarce chaser dragonfly</name>
    <name type="synonym">Libellula fulva</name>
    <dbReference type="NCBI Taxonomy" id="123851"/>
    <lineage>
        <taxon>Eukaryota</taxon>
        <taxon>Metazoa</taxon>
        <taxon>Ecdysozoa</taxon>
        <taxon>Arthropoda</taxon>
        <taxon>Hexapoda</taxon>
        <taxon>Insecta</taxon>
        <taxon>Pterygota</taxon>
        <taxon>Palaeoptera</taxon>
        <taxon>Odonata</taxon>
        <taxon>Epiprocta</taxon>
        <taxon>Anisoptera</taxon>
        <taxon>Libelluloidea</taxon>
        <taxon>Libellulidae</taxon>
        <taxon>Ladona</taxon>
    </lineage>
</organism>
<keyword evidence="18" id="KW-1185">Reference proteome</keyword>
<evidence type="ECO:0000313" key="17">
    <source>
        <dbReference type="EMBL" id="KAG8236014.1"/>
    </source>
</evidence>
<comment type="subunit">
    <text evidence="6 15">Homodimer.</text>
</comment>
<evidence type="ECO:0000256" key="5">
    <source>
        <dbReference type="ARBA" id="ARBA00008000"/>
    </source>
</evidence>
<feature type="non-terminal residue" evidence="17">
    <location>
        <position position="1"/>
    </location>
</feature>
<dbReference type="GO" id="GO:0008609">
    <property type="term" value="F:alkylglycerone-phosphate synthase activity"/>
    <property type="evidence" value="ECO:0007669"/>
    <property type="project" value="UniProtKB-EC"/>
</dbReference>
<reference evidence="17" key="2">
    <citation type="submission" date="2017-10" db="EMBL/GenBank/DDBJ databases">
        <title>Ladona fulva Genome sequencing and assembly.</title>
        <authorList>
            <person name="Murali S."/>
            <person name="Richards S."/>
            <person name="Bandaranaike D."/>
            <person name="Bellair M."/>
            <person name="Blankenburg K."/>
            <person name="Chao H."/>
            <person name="Dinh H."/>
            <person name="Doddapaneni H."/>
            <person name="Dugan-Rocha S."/>
            <person name="Elkadiri S."/>
            <person name="Gnanaolivu R."/>
            <person name="Hernandez B."/>
            <person name="Skinner E."/>
            <person name="Javaid M."/>
            <person name="Lee S."/>
            <person name="Li M."/>
            <person name="Ming W."/>
            <person name="Munidasa M."/>
            <person name="Muniz J."/>
            <person name="Nguyen L."/>
            <person name="Hughes D."/>
            <person name="Osuji N."/>
            <person name="Pu L.-L."/>
            <person name="Puazo M."/>
            <person name="Qu C."/>
            <person name="Quiroz J."/>
            <person name="Raj R."/>
            <person name="Weissenberger G."/>
            <person name="Xin Y."/>
            <person name="Zou X."/>
            <person name="Han Y."/>
            <person name="Worley K."/>
            <person name="Muzny D."/>
            <person name="Gibbs R."/>
        </authorList>
    </citation>
    <scope>NUCLEOTIDE SEQUENCE</scope>
    <source>
        <strain evidence="17">Sampled in the wild</strain>
    </source>
</reference>
<evidence type="ECO:0000256" key="6">
    <source>
        <dbReference type="ARBA" id="ARBA00011738"/>
    </source>
</evidence>
<comment type="caution">
    <text evidence="17">The sequence shown here is derived from an EMBL/GenBank/DDBJ whole genome shotgun (WGS) entry which is preliminary data.</text>
</comment>
<feature type="domain" description="FAD-binding PCMH-type" evidence="16">
    <location>
        <begin position="197"/>
        <end position="258"/>
    </location>
</feature>
<comment type="pathway">
    <text evidence="3 15">Glycerolipid metabolism; ether lipid biosynthesis.</text>
</comment>
<name>A0A8K0P9Y3_LADFU</name>
<comment type="subcellular location">
    <subcellularLocation>
        <location evidence="2 15">Peroxisome</location>
    </subcellularLocation>
</comment>
<dbReference type="GO" id="GO:0005777">
    <property type="term" value="C:peroxisome"/>
    <property type="evidence" value="ECO:0007669"/>
    <property type="project" value="UniProtKB-SubCell"/>
</dbReference>
<evidence type="ECO:0000256" key="1">
    <source>
        <dbReference type="ARBA" id="ARBA00001974"/>
    </source>
</evidence>
<dbReference type="SUPFAM" id="SSF56176">
    <property type="entry name" value="FAD-binding/transporter-associated domain-like"/>
    <property type="match status" value="1"/>
</dbReference>
<evidence type="ECO:0000256" key="2">
    <source>
        <dbReference type="ARBA" id="ARBA00004275"/>
    </source>
</evidence>
<comment type="similarity">
    <text evidence="5 15">Belongs to the FAD-binding oxidoreductase/transferase type 4 family.</text>
</comment>
<gene>
    <name evidence="17" type="ORF">J437_LFUL015965</name>
</gene>
<dbReference type="Pfam" id="PF01565">
    <property type="entry name" value="FAD_binding_4"/>
    <property type="match status" value="1"/>
</dbReference>
<evidence type="ECO:0000256" key="8">
    <source>
        <dbReference type="ARBA" id="ARBA00022516"/>
    </source>
</evidence>
<reference evidence="17" key="1">
    <citation type="submission" date="2013-04" db="EMBL/GenBank/DDBJ databases">
        <authorList>
            <person name="Qu J."/>
            <person name="Murali S.C."/>
            <person name="Bandaranaike D."/>
            <person name="Bellair M."/>
            <person name="Blankenburg K."/>
            <person name="Chao H."/>
            <person name="Dinh H."/>
            <person name="Doddapaneni H."/>
            <person name="Downs B."/>
            <person name="Dugan-Rocha S."/>
            <person name="Elkadiri S."/>
            <person name="Gnanaolivu R.D."/>
            <person name="Hernandez B."/>
            <person name="Javaid M."/>
            <person name="Jayaseelan J.C."/>
            <person name="Lee S."/>
            <person name="Li M."/>
            <person name="Ming W."/>
            <person name="Munidasa M."/>
            <person name="Muniz J."/>
            <person name="Nguyen L."/>
            <person name="Ongeri F."/>
            <person name="Osuji N."/>
            <person name="Pu L.-L."/>
            <person name="Puazo M."/>
            <person name="Qu C."/>
            <person name="Quiroz J."/>
            <person name="Raj R."/>
            <person name="Weissenberger G."/>
            <person name="Xin Y."/>
            <person name="Zou X."/>
            <person name="Han Y."/>
            <person name="Richards S."/>
            <person name="Worley K."/>
            <person name="Muzny D."/>
            <person name="Gibbs R."/>
        </authorList>
    </citation>
    <scope>NUCLEOTIDE SEQUENCE</scope>
    <source>
        <strain evidence="17">Sampled in the wild</strain>
    </source>
</reference>
<keyword evidence="9 15" id="KW-0285">Flavoprotein</keyword>
<dbReference type="InterPro" id="IPR025650">
    <property type="entry name" value="Alkyl-DHAP_Synthase"/>
</dbReference>
<dbReference type="PANTHER" id="PTHR46568:SF1">
    <property type="entry name" value="ALKYLDIHYDROXYACETONEPHOSPHATE SYNTHASE, PEROXISOMAL"/>
    <property type="match status" value="1"/>
</dbReference>
<keyword evidence="8 15" id="KW-0444">Lipid biosynthesis</keyword>
<evidence type="ECO:0000256" key="4">
    <source>
        <dbReference type="ARBA" id="ARBA00005189"/>
    </source>
</evidence>
<feature type="binding site" evidence="14">
    <location>
        <begin position="229"/>
        <end position="235"/>
    </location>
    <ligand>
        <name>FAD</name>
        <dbReference type="ChEBI" id="CHEBI:57692"/>
    </ligand>
</feature>
<dbReference type="GO" id="GO:0008611">
    <property type="term" value="P:ether lipid biosynthetic process"/>
    <property type="evidence" value="ECO:0007669"/>
    <property type="project" value="UniProtKB-UniPathway"/>
</dbReference>
<dbReference type="InterPro" id="IPR016167">
    <property type="entry name" value="FAD-bd_PCMH_sub1"/>
</dbReference>
<comment type="pathway">
    <text evidence="4">Lipid metabolism.</text>
</comment>
<dbReference type="GO" id="GO:0071949">
    <property type="term" value="F:FAD binding"/>
    <property type="evidence" value="ECO:0007669"/>
    <property type="project" value="InterPro"/>
</dbReference>
<dbReference type="InterPro" id="IPR016166">
    <property type="entry name" value="FAD-bd_PCMH"/>
</dbReference>
<dbReference type="UniPathway" id="UPA00781"/>
<evidence type="ECO:0000256" key="7">
    <source>
        <dbReference type="ARBA" id="ARBA00012385"/>
    </source>
</evidence>
<evidence type="ECO:0000256" key="14">
    <source>
        <dbReference type="PIRSR" id="PIRSR625650-3"/>
    </source>
</evidence>
<evidence type="ECO:0000256" key="10">
    <source>
        <dbReference type="ARBA" id="ARBA00022679"/>
    </source>
</evidence>
<evidence type="ECO:0000256" key="9">
    <source>
        <dbReference type="ARBA" id="ARBA00022630"/>
    </source>
</evidence>
<keyword evidence="12 15" id="KW-0443">Lipid metabolism</keyword>
<evidence type="ECO:0000256" key="11">
    <source>
        <dbReference type="ARBA" id="ARBA00022827"/>
    </source>
</evidence>
<sequence>MGAEDRMKVIARHLSAAKNKQGTSGVFCDPHQKIIFRNTSSTCVKPFTELSSGVEDRSKNETGDCDFNSSQSKSVKSIIPKSRQELLKWNGWGYRDSKFVVNNGVIEFTGNRYPIGNLTLPYFTQWVKGVFNVDLGRRNESQPLPKPEDFPSPFLNADFLHAVKEVRLSFSLEGIDRLVRSHGHTLHDIFVLRESKFPRIVDIVVWPACHGDVVKVVELANRHNVVVIPFGGGTSVTGAVSCPENEKRTIVSLDTTQM</sequence>
<dbReference type="Gene3D" id="3.30.160.650">
    <property type="match status" value="1"/>
</dbReference>
<dbReference type="Proteomes" id="UP000792457">
    <property type="component" value="Unassembled WGS sequence"/>
</dbReference>
<evidence type="ECO:0000256" key="13">
    <source>
        <dbReference type="ARBA" id="ARBA00023140"/>
    </source>
</evidence>
<keyword evidence="13 15" id="KW-0576">Peroxisome</keyword>
<dbReference type="EMBL" id="KZ308978">
    <property type="protein sequence ID" value="KAG8236014.1"/>
    <property type="molecule type" value="Genomic_DNA"/>
</dbReference>
<dbReference type="InterPro" id="IPR036318">
    <property type="entry name" value="FAD-bd_PCMH-like_sf"/>
</dbReference>
<dbReference type="EC" id="2.5.1.26" evidence="7 15"/>
<evidence type="ECO:0000313" key="18">
    <source>
        <dbReference type="Proteomes" id="UP000792457"/>
    </source>
</evidence>
<dbReference type="AlphaFoldDB" id="A0A8K0P9Y3"/>
<keyword evidence="10 15" id="KW-0808">Transferase</keyword>
<dbReference type="InterPro" id="IPR006094">
    <property type="entry name" value="Oxid_FAD_bind_N"/>
</dbReference>
<evidence type="ECO:0000256" key="12">
    <source>
        <dbReference type="ARBA" id="ARBA00023098"/>
    </source>
</evidence>
<evidence type="ECO:0000256" key="3">
    <source>
        <dbReference type="ARBA" id="ARBA00004670"/>
    </source>
</evidence>
<dbReference type="PANTHER" id="PTHR46568">
    <property type="entry name" value="ALKYLDIHYDROXYACETONEPHOSPHATE SYNTHASE, PEROXISOMAL"/>
    <property type="match status" value="1"/>
</dbReference>
<comment type="function">
    <text evidence="15">Catalyzes the exchange of an acyl for a long-chain alkyl group and the formation of the ether bond in the biosynthesis of ether phospholipids.</text>
</comment>